<feature type="transmembrane region" description="Helical" evidence="6">
    <location>
        <begin position="192"/>
        <end position="212"/>
    </location>
</feature>
<keyword evidence="3 6" id="KW-0812">Transmembrane</keyword>
<feature type="transmembrane region" description="Helical" evidence="6">
    <location>
        <begin position="253"/>
        <end position="275"/>
    </location>
</feature>
<feature type="transmembrane region" description="Helical" evidence="6">
    <location>
        <begin position="387"/>
        <end position="406"/>
    </location>
</feature>
<evidence type="ECO:0000256" key="6">
    <source>
        <dbReference type="SAM" id="Phobius"/>
    </source>
</evidence>
<comment type="caution">
    <text evidence="8">The sequence shown here is derived from an EMBL/GenBank/DDBJ whole genome shotgun (WGS) entry which is preliminary data.</text>
</comment>
<dbReference type="PANTHER" id="PTHR42718">
    <property type="entry name" value="MAJOR FACILITATOR SUPERFAMILY MULTIDRUG TRANSPORTER MFSC"/>
    <property type="match status" value="1"/>
</dbReference>
<feature type="domain" description="Major facilitator superfamily (MFS) profile" evidence="7">
    <location>
        <begin position="6"/>
        <end position="435"/>
    </location>
</feature>
<dbReference type="InterPro" id="IPR001958">
    <property type="entry name" value="Tet-R_TetA/multi-R_MdtG-like"/>
</dbReference>
<feature type="transmembrane region" description="Helical" evidence="6">
    <location>
        <begin position="7"/>
        <end position="28"/>
    </location>
</feature>
<feature type="transmembrane region" description="Helical" evidence="6">
    <location>
        <begin position="412"/>
        <end position="431"/>
    </location>
</feature>
<dbReference type="EMBL" id="JACJIA010000010">
    <property type="protein sequence ID" value="MBA8954912.1"/>
    <property type="molecule type" value="Genomic_DNA"/>
</dbReference>
<feature type="transmembrane region" description="Helical" evidence="6">
    <location>
        <begin position="159"/>
        <end position="180"/>
    </location>
</feature>
<name>A0A7W3QPR4_ACTNM</name>
<dbReference type="Proteomes" id="UP000572680">
    <property type="component" value="Unassembled WGS sequence"/>
</dbReference>
<keyword evidence="9" id="KW-1185">Reference proteome</keyword>
<feature type="transmembrane region" description="Helical" evidence="6">
    <location>
        <begin position="290"/>
        <end position="311"/>
    </location>
</feature>
<feature type="transmembrane region" description="Helical" evidence="6">
    <location>
        <begin position="224"/>
        <end position="241"/>
    </location>
</feature>
<reference evidence="8 9" key="1">
    <citation type="submission" date="2020-08" db="EMBL/GenBank/DDBJ databases">
        <title>Genomic Encyclopedia of Type Strains, Phase IV (KMG-IV): sequencing the most valuable type-strain genomes for metagenomic binning, comparative biology and taxonomic classification.</title>
        <authorList>
            <person name="Goeker M."/>
        </authorList>
    </citation>
    <scope>NUCLEOTIDE SEQUENCE [LARGE SCALE GENOMIC DNA]</scope>
    <source>
        <strain evidence="8 9">DSM 44197</strain>
    </source>
</reference>
<accession>A0A7W3QPR4</accession>
<keyword evidence="4 6" id="KW-1133">Transmembrane helix</keyword>
<evidence type="ECO:0000256" key="2">
    <source>
        <dbReference type="ARBA" id="ARBA00007520"/>
    </source>
</evidence>
<dbReference type="RefSeq" id="WP_182846940.1">
    <property type="nucleotide sequence ID" value="NZ_BAAALP010000020.1"/>
</dbReference>
<dbReference type="InterPro" id="IPR036259">
    <property type="entry name" value="MFS_trans_sf"/>
</dbReference>
<feature type="transmembrane region" description="Helical" evidence="6">
    <location>
        <begin position="98"/>
        <end position="119"/>
    </location>
</feature>
<evidence type="ECO:0000256" key="5">
    <source>
        <dbReference type="ARBA" id="ARBA00023136"/>
    </source>
</evidence>
<sequence length="450" mass="44184">MSPRWTLAVVTVTGYLLVLDLIGVNVALPALRRDLDAGLAEAQWAVDAYALTLAVLLLPAGALADRLGRRRFLLAGLAVFTAASLACALAPSAPVLDALRAVQGAGAALLYGTASPLLAALHPPGPERDRALAVLAAAAGAAGVTGPLVGGALTEAFGWRALFLLNVPVGLAALAVAARAVRESRDPDPRPLDPGGTGLLAAGMGGLLWALIEGPRAGWGGPEAVGGLAVAALAFAALARRRTAVLAPLGGRLFRANAVAACALHVTGAGSLAYFSLHVQGPMGARPAEAGAWFLAYGLPGLAAPLLLARVAHRLPPAALVAAGPLLLAASCLLLAATCRTHAWGAMVPGFVLGGLGMGIGNLAASQVALAAVPARAAGVASGVTNTGKQVGIAVGIAVLGVPYGMSGVDAMFVTAAVPAIAGALPALLLARAATPALTPSRSGGPGAGP</sequence>
<evidence type="ECO:0000313" key="8">
    <source>
        <dbReference type="EMBL" id="MBA8954912.1"/>
    </source>
</evidence>
<feature type="transmembrane region" description="Helical" evidence="6">
    <location>
        <begin position="48"/>
        <end position="65"/>
    </location>
</feature>
<keyword evidence="5 6" id="KW-0472">Membrane</keyword>
<dbReference type="InterPro" id="IPR011701">
    <property type="entry name" value="MFS"/>
</dbReference>
<evidence type="ECO:0000256" key="4">
    <source>
        <dbReference type="ARBA" id="ARBA00022989"/>
    </source>
</evidence>
<dbReference type="SUPFAM" id="SSF103473">
    <property type="entry name" value="MFS general substrate transporter"/>
    <property type="match status" value="1"/>
</dbReference>
<dbReference type="AlphaFoldDB" id="A0A7W3QPR4"/>
<dbReference type="InterPro" id="IPR020846">
    <property type="entry name" value="MFS_dom"/>
</dbReference>
<comment type="subcellular location">
    <subcellularLocation>
        <location evidence="1">Cell membrane</location>
        <topology evidence="1">Multi-pass membrane protein</topology>
    </subcellularLocation>
</comment>
<feature type="transmembrane region" description="Helical" evidence="6">
    <location>
        <begin position="72"/>
        <end position="92"/>
    </location>
</feature>
<feature type="transmembrane region" description="Helical" evidence="6">
    <location>
        <begin position="318"/>
        <end position="338"/>
    </location>
</feature>
<dbReference type="PANTHER" id="PTHR42718:SF49">
    <property type="entry name" value="EXPORT PROTEIN"/>
    <property type="match status" value="1"/>
</dbReference>
<evidence type="ECO:0000259" key="7">
    <source>
        <dbReference type="PROSITE" id="PS50850"/>
    </source>
</evidence>
<dbReference type="CDD" id="cd17321">
    <property type="entry name" value="MFS_MMR_MDR_like"/>
    <property type="match status" value="1"/>
</dbReference>
<gene>
    <name evidence="8" type="ORF">HNR61_006569</name>
</gene>
<dbReference type="PROSITE" id="PS50850">
    <property type="entry name" value="MFS"/>
    <property type="match status" value="1"/>
</dbReference>
<evidence type="ECO:0000313" key="9">
    <source>
        <dbReference type="Proteomes" id="UP000572680"/>
    </source>
</evidence>
<proteinExistence type="inferred from homology"/>
<organism evidence="8 9">
    <name type="scientific">Actinomadura namibiensis</name>
    <dbReference type="NCBI Taxonomy" id="182080"/>
    <lineage>
        <taxon>Bacteria</taxon>
        <taxon>Bacillati</taxon>
        <taxon>Actinomycetota</taxon>
        <taxon>Actinomycetes</taxon>
        <taxon>Streptosporangiales</taxon>
        <taxon>Thermomonosporaceae</taxon>
        <taxon>Actinomadura</taxon>
    </lineage>
</organism>
<dbReference type="InterPro" id="IPR005829">
    <property type="entry name" value="Sugar_transporter_CS"/>
</dbReference>
<protein>
    <submittedName>
        <fullName evidence="8">MFS family permease</fullName>
    </submittedName>
</protein>
<dbReference type="Gene3D" id="1.20.1250.20">
    <property type="entry name" value="MFS general substrate transporter like domains"/>
    <property type="match status" value="1"/>
</dbReference>
<dbReference type="Gene3D" id="1.20.1720.10">
    <property type="entry name" value="Multidrug resistance protein D"/>
    <property type="match status" value="1"/>
</dbReference>
<feature type="transmembrane region" description="Helical" evidence="6">
    <location>
        <begin position="131"/>
        <end position="153"/>
    </location>
</feature>
<dbReference type="Pfam" id="PF07690">
    <property type="entry name" value="MFS_1"/>
    <property type="match status" value="2"/>
</dbReference>
<evidence type="ECO:0000256" key="1">
    <source>
        <dbReference type="ARBA" id="ARBA00004651"/>
    </source>
</evidence>
<feature type="transmembrane region" description="Helical" evidence="6">
    <location>
        <begin position="350"/>
        <end position="375"/>
    </location>
</feature>
<dbReference type="GO" id="GO:0005886">
    <property type="term" value="C:plasma membrane"/>
    <property type="evidence" value="ECO:0007669"/>
    <property type="project" value="UniProtKB-SubCell"/>
</dbReference>
<dbReference type="GO" id="GO:0022857">
    <property type="term" value="F:transmembrane transporter activity"/>
    <property type="evidence" value="ECO:0007669"/>
    <property type="project" value="InterPro"/>
</dbReference>
<comment type="similarity">
    <text evidence="2">Belongs to the major facilitator superfamily. TCR/Tet family.</text>
</comment>
<dbReference type="PROSITE" id="PS00216">
    <property type="entry name" value="SUGAR_TRANSPORT_1"/>
    <property type="match status" value="1"/>
</dbReference>
<evidence type="ECO:0000256" key="3">
    <source>
        <dbReference type="ARBA" id="ARBA00022692"/>
    </source>
</evidence>
<dbReference type="PRINTS" id="PR01035">
    <property type="entry name" value="TCRTETA"/>
</dbReference>